<evidence type="ECO:0000313" key="4">
    <source>
        <dbReference type="Proteomes" id="UP000290876"/>
    </source>
</evidence>
<dbReference type="AlphaFoldDB" id="A0A449BAM7"/>
<keyword evidence="1 2" id="KW-0238">DNA-binding</keyword>
<dbReference type="PROSITE" id="PS50935">
    <property type="entry name" value="SSB"/>
    <property type="match status" value="1"/>
</dbReference>
<dbReference type="GO" id="GO:0003697">
    <property type="term" value="F:single-stranded DNA binding"/>
    <property type="evidence" value="ECO:0007669"/>
    <property type="project" value="InterPro"/>
</dbReference>
<evidence type="ECO:0000313" key="3">
    <source>
        <dbReference type="EMBL" id="VEU78254.1"/>
    </source>
</evidence>
<name>A0A449BAM7_9BACT</name>
<evidence type="ECO:0000256" key="1">
    <source>
        <dbReference type="ARBA" id="ARBA00023125"/>
    </source>
</evidence>
<dbReference type="InterPro" id="IPR000424">
    <property type="entry name" value="Primosome_PriB/ssb"/>
</dbReference>
<reference evidence="3 4" key="1">
    <citation type="submission" date="2019-01" db="EMBL/GenBank/DDBJ databases">
        <authorList>
            <consortium name="Pathogen Informatics"/>
        </authorList>
    </citation>
    <scope>NUCLEOTIDE SEQUENCE [LARGE SCALE GENOMIC DNA]</scope>
    <source>
        <strain evidence="3 4">NCTC10184</strain>
    </source>
</reference>
<keyword evidence="4" id="KW-1185">Reference proteome</keyword>
<dbReference type="OrthoDB" id="401333at2"/>
<dbReference type="KEGG" id="mcob:NCTC10184_00492"/>
<sequence>MNKVLLTGKIVSDKFYETTYNKGTVLKFILNVANNYYLKNNNNVEITLFGNLANRFKAKAIENDEIEVLAGLKSTSYVNADNVRKYFYEIVAKDIIFSKDHIPNKYSLKQEENLPKENVNLLKNETNSTNETVTVESNFKLPSLDETVAQESESK</sequence>
<dbReference type="Gene3D" id="2.40.50.140">
    <property type="entry name" value="Nucleic acid-binding proteins"/>
    <property type="match status" value="1"/>
</dbReference>
<gene>
    <name evidence="3" type="ORF">NCTC10184_00492</name>
</gene>
<proteinExistence type="predicted"/>
<dbReference type="RefSeq" id="WP_129623089.1">
    <property type="nucleotide sequence ID" value="NZ_LR215043.1"/>
</dbReference>
<dbReference type="Proteomes" id="UP000290876">
    <property type="component" value="Chromosome"/>
</dbReference>
<dbReference type="InterPro" id="IPR012340">
    <property type="entry name" value="NA-bd_OB-fold"/>
</dbReference>
<organism evidence="3 4">
    <name type="scientific">Mycoplasmopsis columbinasalis</name>
    <dbReference type="NCBI Taxonomy" id="114880"/>
    <lineage>
        <taxon>Bacteria</taxon>
        <taxon>Bacillati</taxon>
        <taxon>Mycoplasmatota</taxon>
        <taxon>Mycoplasmoidales</taxon>
        <taxon>Metamycoplasmataceae</taxon>
        <taxon>Mycoplasmopsis</taxon>
    </lineage>
</organism>
<dbReference type="EMBL" id="LR215043">
    <property type="protein sequence ID" value="VEU78254.1"/>
    <property type="molecule type" value="Genomic_DNA"/>
</dbReference>
<evidence type="ECO:0000256" key="2">
    <source>
        <dbReference type="PROSITE-ProRule" id="PRU00252"/>
    </source>
</evidence>
<accession>A0A449BAM7</accession>
<protein>
    <submittedName>
        <fullName evidence="3">Putative single-stranded DNA-binding protein</fullName>
    </submittedName>
</protein>
<dbReference type="SUPFAM" id="SSF50249">
    <property type="entry name" value="Nucleic acid-binding proteins"/>
    <property type="match status" value="1"/>
</dbReference>
<dbReference type="Pfam" id="PF00436">
    <property type="entry name" value="SSB"/>
    <property type="match status" value="1"/>
</dbReference>